<dbReference type="Gene3D" id="2.30.29.30">
    <property type="entry name" value="Pleckstrin-homology domain (PH domain)/Phosphotyrosine-binding domain (PTB)"/>
    <property type="match status" value="1"/>
</dbReference>
<feature type="region of interest" description="Disordered" evidence="3">
    <location>
        <begin position="1154"/>
        <end position="1189"/>
    </location>
</feature>
<feature type="region of interest" description="Disordered" evidence="3">
    <location>
        <begin position="377"/>
        <end position="456"/>
    </location>
</feature>
<feature type="compositionally biased region" description="Basic and acidic residues" evidence="3">
    <location>
        <begin position="1159"/>
        <end position="1181"/>
    </location>
</feature>
<dbReference type="RefSeq" id="XP_013776954.1">
    <property type="nucleotide sequence ID" value="XM_013921500.2"/>
</dbReference>
<feature type="compositionally biased region" description="Polar residues" evidence="3">
    <location>
        <begin position="418"/>
        <end position="437"/>
    </location>
</feature>
<dbReference type="PROSITE" id="PS50010">
    <property type="entry name" value="DH_2"/>
    <property type="match status" value="1"/>
</dbReference>
<name>A0ABM1B8I2_LIMPO</name>
<feature type="compositionally biased region" description="Basic and acidic residues" evidence="3">
    <location>
        <begin position="731"/>
        <end position="753"/>
    </location>
</feature>
<dbReference type="SMART" id="SM00325">
    <property type="entry name" value="RhoGEF"/>
    <property type="match status" value="1"/>
</dbReference>
<dbReference type="Pfam" id="PF00621">
    <property type="entry name" value="RhoGEF"/>
    <property type="match status" value="1"/>
</dbReference>
<keyword evidence="1" id="KW-0597">Phosphoprotein</keyword>
<feature type="region of interest" description="Disordered" evidence="3">
    <location>
        <begin position="723"/>
        <end position="753"/>
    </location>
</feature>
<dbReference type="CDD" id="cd13243">
    <property type="entry name" value="PH_PLEKHG1_G2_G3"/>
    <property type="match status" value="1"/>
</dbReference>
<feature type="region of interest" description="Disordered" evidence="3">
    <location>
        <begin position="990"/>
        <end position="1044"/>
    </location>
</feature>
<evidence type="ECO:0000256" key="2">
    <source>
        <dbReference type="ARBA" id="ARBA00022658"/>
    </source>
</evidence>
<dbReference type="PANTHER" id="PTHR45924:SF2">
    <property type="entry name" value="FI17866P1"/>
    <property type="match status" value="1"/>
</dbReference>
<dbReference type="InterPro" id="IPR043324">
    <property type="entry name" value="PH_PLEKHG1_G2_G3"/>
</dbReference>
<evidence type="ECO:0000259" key="5">
    <source>
        <dbReference type="PROSITE" id="PS50010"/>
    </source>
</evidence>
<dbReference type="Gene3D" id="1.20.900.10">
    <property type="entry name" value="Dbl homology (DH) domain"/>
    <property type="match status" value="1"/>
</dbReference>
<dbReference type="InterPro" id="IPR035899">
    <property type="entry name" value="DBL_dom_sf"/>
</dbReference>
<gene>
    <name evidence="7" type="primary">LOC106461655</name>
</gene>
<dbReference type="CDD" id="cd00160">
    <property type="entry name" value="RhoGEF"/>
    <property type="match status" value="1"/>
</dbReference>
<feature type="region of interest" description="Disordered" evidence="3">
    <location>
        <begin position="291"/>
        <end position="321"/>
    </location>
</feature>
<proteinExistence type="predicted"/>
<keyword evidence="6" id="KW-1185">Reference proteome</keyword>
<dbReference type="SUPFAM" id="SSF50729">
    <property type="entry name" value="PH domain-like"/>
    <property type="match status" value="1"/>
</dbReference>
<evidence type="ECO:0000256" key="3">
    <source>
        <dbReference type="SAM" id="MobiDB-lite"/>
    </source>
</evidence>
<dbReference type="InterPro" id="IPR001849">
    <property type="entry name" value="PH_domain"/>
</dbReference>
<feature type="domain" description="PH" evidence="4">
    <location>
        <begin position="169"/>
        <end position="269"/>
    </location>
</feature>
<dbReference type="InterPro" id="IPR000219">
    <property type="entry name" value="DH_dom"/>
</dbReference>
<dbReference type="Proteomes" id="UP000694941">
    <property type="component" value="Unplaced"/>
</dbReference>
<sequence length="1226" mass="138108">MKVCERNLKELFGNIEDIYRFNSTFLEELEECGLDPVAVARCFVKNSTGFVIYTHYCTNYPRSVSVIKELMNTLETAEVFKERQLALHHCLPLGSYLLKPVQRILKYHLLLNNIVKHSDKESDGYPDIKNALSVMTGIAYHINDMKKKHEHAVRVQEIQSLLYSWEGQDLTTYGELMAEGTFRMFGAKALRHLFLFNKMLLIAKKKEEGILLYKTHIMCSNLMLIESIQGEPLCFHVIPFDNPRLQYTFQARNLEQKREWCLELKRVILENYNAVIPSHARQLVMELGQNKQESPVPMDKSSTKKQLSAPEYLEKRKQERRKSEINLNRAFKLKKGIKKNDTITGSKNSTPETRRGRRLRSASQDIASFYKSKDIKNCYDSNQSNLDSPTTSSGRKEKGGIKHHFQNAKSPRVEESTRPASSKESLSQVSARGSTQRARPPWRTWNSLPEETTDTEVEDNYETLDFSRLLQVRPPPRTARTQEEMLEDLAGEYVTFVFAHAYACRDLGSLTVPEEPRATITVPPIKSDSNLVSSIQSPVNAPDEVRETLTTVDVKYQKDNLSESENLNNNPQCQINSVLQNRKSANCDSLLTFWDKLSRVQGKNPSCNIDTSSTSSESSWKNNTAIRRVQSFTGIAKAKVVSLQHSFSFRQPSKTVHNGFSHSAEHCKLDEQLELSTIPPASSRDDLSPTAPAVWLTQQRKHLADVYSKFGSLPRSFQLAQEYNSVSPTSKETEPAEGQRARRRVTEGNRTQYADHRPFTIASDKPCQVDLREDLDGYMEDSSHIENFSNLTSGDELTVKDTTVTSATTPAVSIENVSIHPTHKLYGQPGTRYAILRNVLTNVSSKIAALKLALGSPSHEQSDTSSIVSEGSDPQHRFKRGFLHRRSASRSSVKSDKDISSRAISANFLHSLAKAYSALKKHRLKRELVPKSFEDIKWPAEKKMPTPIAVGSSAVGARIARLHESEYSVPNTLMICRQLRAAKEAELRPDSLFSDSSNTTSSSDGGVGGSVVTGVSCSENSQPITRDMENDDDDSPSDSSDDSVDSFYERTFEAIENSLADEMFRDSAIYSDPEEADLGALESCSPIKNETKQTTLDKRKPLNCKVAYFNSDLNLSTQNLDFHISRPVKGAIVQRLKILEENLKFRTEGYTGHSADSMSNHREPSLNCNHRDVHEESETSSEHSTSTVNTVMETCHTSSVEDFPQPRQVKGWVKHIVDKLQAESNV</sequence>
<feature type="compositionally biased region" description="Basic residues" evidence="3">
    <location>
        <begin position="877"/>
        <end position="888"/>
    </location>
</feature>
<dbReference type="Pfam" id="PF22697">
    <property type="entry name" value="SOS1_NGEF_PH"/>
    <property type="match status" value="1"/>
</dbReference>
<dbReference type="PROSITE" id="PS50003">
    <property type="entry name" value="PH_DOMAIN"/>
    <property type="match status" value="1"/>
</dbReference>
<dbReference type="SUPFAM" id="SSF48065">
    <property type="entry name" value="DBL homology domain (DH-domain)"/>
    <property type="match status" value="1"/>
</dbReference>
<organism evidence="6 7">
    <name type="scientific">Limulus polyphemus</name>
    <name type="common">Atlantic horseshoe crab</name>
    <dbReference type="NCBI Taxonomy" id="6850"/>
    <lineage>
        <taxon>Eukaryota</taxon>
        <taxon>Metazoa</taxon>
        <taxon>Ecdysozoa</taxon>
        <taxon>Arthropoda</taxon>
        <taxon>Chelicerata</taxon>
        <taxon>Merostomata</taxon>
        <taxon>Xiphosura</taxon>
        <taxon>Limulidae</taxon>
        <taxon>Limulus</taxon>
    </lineage>
</organism>
<feature type="compositionally biased region" description="Acidic residues" evidence="3">
    <location>
        <begin position="1029"/>
        <end position="1044"/>
    </location>
</feature>
<feature type="compositionally biased region" description="Polar residues" evidence="3">
    <location>
        <begin position="342"/>
        <end position="351"/>
    </location>
</feature>
<evidence type="ECO:0000256" key="1">
    <source>
        <dbReference type="ARBA" id="ARBA00022553"/>
    </source>
</evidence>
<dbReference type="GeneID" id="106461655"/>
<accession>A0ABM1B8I2</accession>
<dbReference type="PROSITE" id="PS00741">
    <property type="entry name" value="DH_1"/>
    <property type="match status" value="1"/>
</dbReference>
<reference evidence="7" key="1">
    <citation type="submission" date="2025-08" db="UniProtKB">
        <authorList>
            <consortium name="RefSeq"/>
        </authorList>
    </citation>
    <scope>IDENTIFICATION</scope>
    <source>
        <tissue evidence="7">Muscle</tissue>
    </source>
</reference>
<dbReference type="InterPro" id="IPR011993">
    <property type="entry name" value="PH-like_dom_sf"/>
</dbReference>
<feature type="compositionally biased region" description="Basic and acidic residues" evidence="3">
    <location>
        <begin position="312"/>
        <end position="321"/>
    </location>
</feature>
<feature type="domain" description="DH" evidence="5">
    <location>
        <begin position="1"/>
        <end position="145"/>
    </location>
</feature>
<dbReference type="InterPro" id="IPR055251">
    <property type="entry name" value="SOS1_NGEF_PH"/>
</dbReference>
<keyword evidence="2" id="KW-0344">Guanine-nucleotide releasing factor</keyword>
<evidence type="ECO:0000313" key="7">
    <source>
        <dbReference type="RefSeq" id="XP_013776954.1"/>
    </source>
</evidence>
<dbReference type="SMART" id="SM00233">
    <property type="entry name" value="PH"/>
    <property type="match status" value="1"/>
</dbReference>
<evidence type="ECO:0000313" key="6">
    <source>
        <dbReference type="Proteomes" id="UP000694941"/>
    </source>
</evidence>
<evidence type="ECO:0000259" key="4">
    <source>
        <dbReference type="PROSITE" id="PS50003"/>
    </source>
</evidence>
<feature type="region of interest" description="Disordered" evidence="3">
    <location>
        <begin position="336"/>
        <end position="364"/>
    </location>
</feature>
<feature type="compositionally biased region" description="Polar residues" evidence="3">
    <location>
        <begin position="379"/>
        <end position="393"/>
    </location>
</feature>
<dbReference type="PANTHER" id="PTHR45924">
    <property type="entry name" value="FI17866P1"/>
    <property type="match status" value="1"/>
</dbReference>
<feature type="compositionally biased region" description="Low complexity" evidence="3">
    <location>
        <begin position="990"/>
        <end position="1004"/>
    </location>
</feature>
<dbReference type="InterPro" id="IPR001331">
    <property type="entry name" value="GDS_CDC24_CS"/>
</dbReference>
<protein>
    <submittedName>
        <fullName evidence="7">Uncharacterized protein LOC106461655 isoform X1</fullName>
    </submittedName>
</protein>
<feature type="region of interest" description="Disordered" evidence="3">
    <location>
        <begin position="855"/>
        <end position="896"/>
    </location>
</feature>